<evidence type="ECO:0000256" key="6">
    <source>
        <dbReference type="ARBA" id="ARBA00022801"/>
    </source>
</evidence>
<dbReference type="AlphaFoldDB" id="A0AAV0WLM8"/>
<feature type="domain" description="DDE Tnp4" evidence="8">
    <location>
        <begin position="166"/>
        <end position="323"/>
    </location>
</feature>
<comment type="cofactor">
    <cofactor evidence="1">
        <name>a divalent metal cation</name>
        <dbReference type="ChEBI" id="CHEBI:60240"/>
    </cofactor>
</comment>
<evidence type="ECO:0000256" key="2">
    <source>
        <dbReference type="ARBA" id="ARBA00004123"/>
    </source>
</evidence>
<comment type="caution">
    <text evidence="9">The sequence shown here is derived from an EMBL/GenBank/DDBJ whole genome shotgun (WGS) entry which is preliminary data.</text>
</comment>
<dbReference type="InterPro" id="IPR045249">
    <property type="entry name" value="HARBI1-like"/>
</dbReference>
<accession>A0AAV0WLM8</accession>
<evidence type="ECO:0000313" key="9">
    <source>
        <dbReference type="EMBL" id="CAI6356707.1"/>
    </source>
</evidence>
<dbReference type="EMBL" id="CARXXK010000002">
    <property type="protein sequence ID" value="CAI6356707.1"/>
    <property type="molecule type" value="Genomic_DNA"/>
</dbReference>
<dbReference type="Proteomes" id="UP001160148">
    <property type="component" value="Unassembled WGS sequence"/>
</dbReference>
<dbReference type="GO" id="GO:0005634">
    <property type="term" value="C:nucleus"/>
    <property type="evidence" value="ECO:0007669"/>
    <property type="project" value="UniProtKB-SubCell"/>
</dbReference>
<dbReference type="GO" id="GO:0016787">
    <property type="term" value="F:hydrolase activity"/>
    <property type="evidence" value="ECO:0007669"/>
    <property type="project" value="UniProtKB-KW"/>
</dbReference>
<evidence type="ECO:0000256" key="4">
    <source>
        <dbReference type="ARBA" id="ARBA00022722"/>
    </source>
</evidence>
<comment type="similarity">
    <text evidence="3">Belongs to the HARBI1 family.</text>
</comment>
<keyword evidence="6" id="KW-0378">Hydrolase</keyword>
<evidence type="ECO:0000313" key="10">
    <source>
        <dbReference type="Proteomes" id="UP001160148"/>
    </source>
</evidence>
<dbReference type="Pfam" id="PF13359">
    <property type="entry name" value="DDE_Tnp_4"/>
    <property type="match status" value="1"/>
</dbReference>
<protein>
    <recommendedName>
        <fullName evidence="8">DDE Tnp4 domain-containing protein</fullName>
    </recommendedName>
</protein>
<dbReference type="GO" id="GO:0004518">
    <property type="term" value="F:nuclease activity"/>
    <property type="evidence" value="ECO:0007669"/>
    <property type="project" value="UniProtKB-KW"/>
</dbReference>
<evidence type="ECO:0000256" key="3">
    <source>
        <dbReference type="ARBA" id="ARBA00006958"/>
    </source>
</evidence>
<dbReference type="PANTHER" id="PTHR22930">
    <property type="match status" value="1"/>
</dbReference>
<keyword evidence="5" id="KW-0479">Metal-binding</keyword>
<evidence type="ECO:0000256" key="1">
    <source>
        <dbReference type="ARBA" id="ARBA00001968"/>
    </source>
</evidence>
<keyword evidence="4" id="KW-0540">Nuclease</keyword>
<sequence length="371" mass="43081">MCSNLMLHQNIIKNNVKKRRKLISTFLKRQQHYRINNTVDKWIEAYIDNDFHGHFRMTRSTFTKLVSMFRQDAQMDVSYTGGHEPLSIEKKLLITLWYLAKEGAMFTTGEFFNIAKSTVKKAVDLVVNQLCKFSSKIIVWPKKSDCVEIAKVFHEKSKFPGVIGAIDGCHFTVKPPADQQDSYTDRKLNKSILMQGICTSNKIFTNVNVGFPGRLHDARVFVNSQVSIKVDEEGQEELFYSYKYHLLGDSAYLNLSWLIVPFKDYGNLNSRQRQFNYTLSKARVCIEHAFGLLKGRWRRLLYINTTNMKKASKIILACCVLHNFCLLNDDYLDVVVENILKVNESQEHTRNRFEILTGDVKRNEILRLLNI</sequence>
<keyword evidence="7" id="KW-0539">Nucleus</keyword>
<proteinExistence type="inferred from homology"/>
<organism evidence="9 10">
    <name type="scientific">Macrosiphum euphorbiae</name>
    <name type="common">potato aphid</name>
    <dbReference type="NCBI Taxonomy" id="13131"/>
    <lineage>
        <taxon>Eukaryota</taxon>
        <taxon>Metazoa</taxon>
        <taxon>Ecdysozoa</taxon>
        <taxon>Arthropoda</taxon>
        <taxon>Hexapoda</taxon>
        <taxon>Insecta</taxon>
        <taxon>Pterygota</taxon>
        <taxon>Neoptera</taxon>
        <taxon>Paraneoptera</taxon>
        <taxon>Hemiptera</taxon>
        <taxon>Sternorrhyncha</taxon>
        <taxon>Aphidomorpha</taxon>
        <taxon>Aphidoidea</taxon>
        <taxon>Aphididae</taxon>
        <taxon>Macrosiphini</taxon>
        <taxon>Macrosiphum</taxon>
    </lineage>
</organism>
<dbReference type="PANTHER" id="PTHR22930:SF85">
    <property type="entry name" value="GH03217P-RELATED"/>
    <property type="match status" value="1"/>
</dbReference>
<reference evidence="9 10" key="1">
    <citation type="submission" date="2023-01" db="EMBL/GenBank/DDBJ databases">
        <authorList>
            <person name="Whitehead M."/>
        </authorList>
    </citation>
    <scope>NUCLEOTIDE SEQUENCE [LARGE SCALE GENOMIC DNA]</scope>
</reference>
<dbReference type="InterPro" id="IPR027806">
    <property type="entry name" value="HARBI1_dom"/>
</dbReference>
<evidence type="ECO:0000259" key="8">
    <source>
        <dbReference type="Pfam" id="PF13359"/>
    </source>
</evidence>
<keyword evidence="10" id="KW-1185">Reference proteome</keyword>
<evidence type="ECO:0000256" key="5">
    <source>
        <dbReference type="ARBA" id="ARBA00022723"/>
    </source>
</evidence>
<name>A0AAV0WLM8_9HEMI</name>
<evidence type="ECO:0000256" key="7">
    <source>
        <dbReference type="ARBA" id="ARBA00023242"/>
    </source>
</evidence>
<comment type="subcellular location">
    <subcellularLocation>
        <location evidence="2">Nucleus</location>
    </subcellularLocation>
</comment>
<gene>
    <name evidence="9" type="ORF">MEUPH1_LOCUS12414</name>
</gene>
<dbReference type="GO" id="GO:0046872">
    <property type="term" value="F:metal ion binding"/>
    <property type="evidence" value="ECO:0007669"/>
    <property type="project" value="UniProtKB-KW"/>
</dbReference>